<protein>
    <submittedName>
        <fullName evidence="1">Uncharacterized protein</fullName>
    </submittedName>
</protein>
<reference evidence="1" key="2">
    <citation type="journal article" date="2015" name="Fish Shellfish Immunol.">
        <title>Early steps in the European eel (Anguilla anguilla)-Vibrio vulnificus interaction in the gills: Role of the RtxA13 toxin.</title>
        <authorList>
            <person name="Callol A."/>
            <person name="Pajuelo D."/>
            <person name="Ebbesson L."/>
            <person name="Teles M."/>
            <person name="MacKenzie S."/>
            <person name="Amaro C."/>
        </authorList>
    </citation>
    <scope>NUCLEOTIDE SEQUENCE</scope>
</reference>
<name>A0A0E9Q7C2_ANGAN</name>
<accession>A0A0E9Q7C2</accession>
<proteinExistence type="predicted"/>
<evidence type="ECO:0000313" key="1">
    <source>
        <dbReference type="EMBL" id="JAH12761.1"/>
    </source>
</evidence>
<organism evidence="1">
    <name type="scientific">Anguilla anguilla</name>
    <name type="common">European freshwater eel</name>
    <name type="synonym">Muraena anguilla</name>
    <dbReference type="NCBI Taxonomy" id="7936"/>
    <lineage>
        <taxon>Eukaryota</taxon>
        <taxon>Metazoa</taxon>
        <taxon>Chordata</taxon>
        <taxon>Craniata</taxon>
        <taxon>Vertebrata</taxon>
        <taxon>Euteleostomi</taxon>
        <taxon>Actinopterygii</taxon>
        <taxon>Neopterygii</taxon>
        <taxon>Teleostei</taxon>
        <taxon>Anguilliformes</taxon>
        <taxon>Anguillidae</taxon>
        <taxon>Anguilla</taxon>
    </lineage>
</organism>
<dbReference type="AlphaFoldDB" id="A0A0E9Q7C2"/>
<reference evidence="1" key="1">
    <citation type="submission" date="2014-11" db="EMBL/GenBank/DDBJ databases">
        <authorList>
            <person name="Amaro Gonzalez C."/>
        </authorList>
    </citation>
    <scope>NUCLEOTIDE SEQUENCE</scope>
</reference>
<dbReference type="EMBL" id="GBXM01095816">
    <property type="protein sequence ID" value="JAH12761.1"/>
    <property type="molecule type" value="Transcribed_RNA"/>
</dbReference>
<sequence>MNVWTRVSASLSMRIVRVMQCYEDTKKIHFSVES</sequence>